<evidence type="ECO:0000256" key="10">
    <source>
        <dbReference type="ARBA" id="ARBA00023145"/>
    </source>
</evidence>
<evidence type="ECO:0000256" key="9">
    <source>
        <dbReference type="ARBA" id="ARBA00023049"/>
    </source>
</evidence>
<feature type="binding site" evidence="12">
    <location>
        <position position="90"/>
    </location>
    <ligand>
        <name>Zn(2+)</name>
        <dbReference type="ChEBI" id="CHEBI:29105"/>
        <note>catalytic</note>
    </ligand>
</feature>
<dbReference type="GO" id="GO:0046872">
    <property type="term" value="F:metal ion binding"/>
    <property type="evidence" value="ECO:0007669"/>
    <property type="project" value="UniProtKB-KW"/>
</dbReference>
<dbReference type="GO" id="GO:0005576">
    <property type="term" value="C:extracellular region"/>
    <property type="evidence" value="ECO:0007669"/>
    <property type="project" value="UniProtKB-SubCell"/>
</dbReference>
<proteinExistence type="inferred from homology"/>
<keyword evidence="3 13" id="KW-0645">Protease</keyword>
<evidence type="ECO:0000256" key="8">
    <source>
        <dbReference type="ARBA" id="ARBA00022833"/>
    </source>
</evidence>
<evidence type="ECO:0000313" key="15">
    <source>
        <dbReference type="Proteomes" id="UP000325902"/>
    </source>
</evidence>
<keyword evidence="4 13" id="KW-0165">Cleavage on pair of basic residues</keyword>
<evidence type="ECO:0000256" key="3">
    <source>
        <dbReference type="ARBA" id="ARBA00022670"/>
    </source>
</evidence>
<feature type="binding site" evidence="12">
    <location>
        <position position="79"/>
    </location>
    <ligand>
        <name>Zn(2+)</name>
        <dbReference type="ChEBI" id="CHEBI:29105"/>
        <note>catalytic</note>
    </ligand>
</feature>
<keyword evidence="6" id="KW-0732">Signal</keyword>
<dbReference type="PRINTS" id="PR00768">
    <property type="entry name" value="DEUTEROLYSIN"/>
</dbReference>
<evidence type="ECO:0000313" key="14">
    <source>
        <dbReference type="EMBL" id="KAB2574621.1"/>
    </source>
</evidence>
<evidence type="ECO:0000256" key="6">
    <source>
        <dbReference type="ARBA" id="ARBA00022729"/>
    </source>
</evidence>
<keyword evidence="8 12" id="KW-0862">Zinc</keyword>
<dbReference type="GO" id="GO:0004222">
    <property type="term" value="F:metalloendopeptidase activity"/>
    <property type="evidence" value="ECO:0007669"/>
    <property type="project" value="InterPro"/>
</dbReference>
<evidence type="ECO:0000256" key="2">
    <source>
        <dbReference type="ARBA" id="ARBA00010279"/>
    </source>
</evidence>
<dbReference type="Pfam" id="PF02102">
    <property type="entry name" value="Peptidase_M35"/>
    <property type="match status" value="1"/>
</dbReference>
<comment type="subcellular location">
    <subcellularLocation>
        <location evidence="13">Secreted</location>
    </subcellularLocation>
</comment>
<keyword evidence="10" id="KW-0865">Zymogen</keyword>
<dbReference type="OrthoDB" id="412874at2759"/>
<gene>
    <name evidence="14" type="ORF">DBV05_g6735</name>
</gene>
<evidence type="ECO:0000256" key="7">
    <source>
        <dbReference type="ARBA" id="ARBA00022801"/>
    </source>
</evidence>
<evidence type="ECO:0000256" key="4">
    <source>
        <dbReference type="ARBA" id="ARBA00022685"/>
    </source>
</evidence>
<evidence type="ECO:0000256" key="13">
    <source>
        <dbReference type="RuleBase" id="RU361126"/>
    </source>
</evidence>
<comment type="cofactor">
    <cofactor evidence="12 13">
        <name>Zn(2+)</name>
        <dbReference type="ChEBI" id="CHEBI:29105"/>
    </cofactor>
    <text evidence="12 13">Binds 1 zinc ion per subunit.</text>
</comment>
<evidence type="ECO:0000256" key="12">
    <source>
        <dbReference type="PIRSR" id="PIRSR601384-2"/>
    </source>
</evidence>
<dbReference type="Proteomes" id="UP000325902">
    <property type="component" value="Unassembled WGS sequence"/>
</dbReference>
<evidence type="ECO:0000256" key="1">
    <source>
        <dbReference type="ARBA" id="ARBA00001187"/>
    </source>
</evidence>
<feature type="active site" evidence="11">
    <location>
        <position position="76"/>
    </location>
</feature>
<dbReference type="InterPro" id="IPR024079">
    <property type="entry name" value="MetalloPept_cat_dom_sf"/>
</dbReference>
<name>A0A5N5DAD8_9PEZI</name>
<dbReference type="EC" id="3.4.24.39" evidence="13"/>
<dbReference type="PANTHER" id="PTHR37016">
    <property type="match status" value="1"/>
</dbReference>
<dbReference type="Gene3D" id="3.40.390.10">
    <property type="entry name" value="Collagenase (Catalytic Domain)"/>
    <property type="match status" value="1"/>
</dbReference>
<keyword evidence="5 12" id="KW-0479">Metal-binding</keyword>
<evidence type="ECO:0000256" key="5">
    <source>
        <dbReference type="ARBA" id="ARBA00022723"/>
    </source>
</evidence>
<comment type="function">
    <text evidence="13">Secreted metalloproteinase that allows assimilation of proteinaceous substrates. Shows high activities on basic nuclear substrates such as histone and protamine.</text>
</comment>
<keyword evidence="13" id="KW-0964">Secreted</keyword>
<dbReference type="SUPFAM" id="SSF55486">
    <property type="entry name" value="Metalloproteases ('zincins'), catalytic domain"/>
    <property type="match status" value="1"/>
</dbReference>
<comment type="catalytic activity">
    <reaction evidence="1 13">
        <text>Preferential cleavage of bonds with hydrophobic residues in P1'. Also 3-Asn-|-Gln-4 and 8-Gly-|-Ser-9 bonds in insulin B chain.</text>
        <dbReference type="EC" id="3.4.24.39"/>
    </reaction>
</comment>
<keyword evidence="7 13" id="KW-0378">Hydrolase</keyword>
<evidence type="ECO:0000256" key="11">
    <source>
        <dbReference type="PIRSR" id="PIRSR601384-1"/>
    </source>
</evidence>
<keyword evidence="9 13" id="KW-0482">Metalloprotease</keyword>
<feature type="binding site" evidence="12">
    <location>
        <position position="75"/>
    </location>
    <ligand>
        <name>Zn(2+)</name>
        <dbReference type="ChEBI" id="CHEBI:29105"/>
        <note>catalytic</note>
    </ligand>
</feature>
<organism evidence="14 15">
    <name type="scientific">Lasiodiplodia theobromae</name>
    <dbReference type="NCBI Taxonomy" id="45133"/>
    <lineage>
        <taxon>Eukaryota</taxon>
        <taxon>Fungi</taxon>
        <taxon>Dikarya</taxon>
        <taxon>Ascomycota</taxon>
        <taxon>Pezizomycotina</taxon>
        <taxon>Dothideomycetes</taxon>
        <taxon>Dothideomycetes incertae sedis</taxon>
        <taxon>Botryosphaeriales</taxon>
        <taxon>Botryosphaeriaceae</taxon>
        <taxon>Lasiodiplodia</taxon>
    </lineage>
</organism>
<accession>A0A5N5DAD8</accession>
<reference evidence="14 15" key="1">
    <citation type="journal article" date="2019" name="Sci. Rep.">
        <title>A multi-omics analysis of the grapevine pathogen Lasiodiplodia theobromae reveals that temperature affects the expression of virulence- and pathogenicity-related genes.</title>
        <authorList>
            <person name="Felix C."/>
            <person name="Meneses R."/>
            <person name="Goncalves M.F.M."/>
            <person name="Tilleman L."/>
            <person name="Duarte A.S."/>
            <person name="Jorrin-Novo J.V."/>
            <person name="Van de Peer Y."/>
            <person name="Deforce D."/>
            <person name="Van Nieuwerburgh F."/>
            <person name="Esteves A.C."/>
            <person name="Alves A."/>
        </authorList>
    </citation>
    <scope>NUCLEOTIDE SEQUENCE [LARGE SCALE GENOMIC DNA]</scope>
    <source>
        <strain evidence="14 15">LA-SOL3</strain>
    </source>
</reference>
<dbReference type="EMBL" id="VCHE01000041">
    <property type="protein sequence ID" value="KAB2574621.1"/>
    <property type="molecule type" value="Genomic_DNA"/>
</dbReference>
<dbReference type="PANTHER" id="PTHR37016:SF3">
    <property type="entry name" value="NEUTRAL PROTEASE 2-RELATED"/>
    <property type="match status" value="1"/>
</dbReference>
<dbReference type="AlphaFoldDB" id="A0A5N5DAD8"/>
<comment type="caution">
    <text evidence="14">The sequence shown here is derived from an EMBL/GenBank/DDBJ whole genome shotgun (WGS) entry which is preliminary data.</text>
</comment>
<dbReference type="InterPro" id="IPR001384">
    <property type="entry name" value="Peptidase_M35"/>
</dbReference>
<dbReference type="GO" id="GO:0006508">
    <property type="term" value="P:proteolysis"/>
    <property type="evidence" value="ECO:0007669"/>
    <property type="project" value="UniProtKB-KW"/>
</dbReference>
<protein>
    <recommendedName>
        <fullName evidence="13">Neutral protease 2</fullName>
        <ecNumber evidence="13">3.4.24.39</ecNumber>
    </recommendedName>
    <alternativeName>
        <fullName evidence="13">Deuterolysin</fullName>
    </alternativeName>
</protein>
<sequence>MEVTLTNTESQPKQGPQPQFHCEDVLGFCKIDNGDWSAAYAFDAYHIVCLCDVAFDLPSLTQTCHDLDLTGDMIHELSHLSRVFNPDTHDYATGWPNAANLPVDMAAENADTYRLYAQAVYLGCPVDDDTLQIYNCKEGKHAKELKSQNAASQLDPELVTQITEEVRKQVCLVVSFWKIKTSTMRPPPLPRNPTTAFHSFVRRFFMQSAQEPSNRAEWAAFFLFEVYRDFLLRPKSYNKYHMTPVQ</sequence>
<comment type="similarity">
    <text evidence="2 13">Belongs to the peptidase M35 family.</text>
</comment>
<dbReference type="InterPro" id="IPR050414">
    <property type="entry name" value="Fungal_M35_metalloproteases"/>
</dbReference>
<keyword evidence="15" id="KW-1185">Reference proteome</keyword>